<comment type="caution">
    <text evidence="1">The sequence shown here is derived from an EMBL/GenBank/DDBJ whole genome shotgun (WGS) entry which is preliminary data.</text>
</comment>
<dbReference type="Proteomes" id="UP000615755">
    <property type="component" value="Unassembled WGS sequence"/>
</dbReference>
<reference evidence="1 2" key="1">
    <citation type="submission" date="2015-03" db="EMBL/GenBank/DDBJ databases">
        <title>Genome sequence of Pseudoalteromonas aurantia.</title>
        <authorList>
            <person name="Xie B.-B."/>
            <person name="Rong J.-C."/>
            <person name="Qin Q.-L."/>
            <person name="Zhang Y.-Z."/>
        </authorList>
    </citation>
    <scope>NUCLEOTIDE SEQUENCE [LARGE SCALE GENOMIC DNA]</scope>
    <source>
        <strain evidence="1 2">208</strain>
    </source>
</reference>
<dbReference type="InterPro" id="IPR046342">
    <property type="entry name" value="CBS_dom_sf"/>
</dbReference>
<gene>
    <name evidence="1" type="ORF">PAUR_a2745</name>
</gene>
<dbReference type="SUPFAM" id="SSF54631">
    <property type="entry name" value="CBS-domain pair"/>
    <property type="match status" value="1"/>
</dbReference>
<evidence type="ECO:0008006" key="3">
    <source>
        <dbReference type="Google" id="ProtNLM"/>
    </source>
</evidence>
<name>A0ABR9EDG2_9GAMM</name>
<evidence type="ECO:0000313" key="1">
    <source>
        <dbReference type="EMBL" id="MBE0368994.1"/>
    </source>
</evidence>
<dbReference type="EMBL" id="AQGV01000012">
    <property type="protein sequence ID" value="MBE0368994.1"/>
    <property type="molecule type" value="Genomic_DNA"/>
</dbReference>
<organism evidence="1 2">
    <name type="scientific">Pseudoalteromonas aurantia 208</name>
    <dbReference type="NCBI Taxonomy" id="1314867"/>
    <lineage>
        <taxon>Bacteria</taxon>
        <taxon>Pseudomonadati</taxon>
        <taxon>Pseudomonadota</taxon>
        <taxon>Gammaproteobacteria</taxon>
        <taxon>Alteromonadales</taxon>
        <taxon>Pseudoalteromonadaceae</taxon>
        <taxon>Pseudoalteromonas</taxon>
    </lineage>
</organism>
<accession>A0ABR9EDG2</accession>
<evidence type="ECO:0000313" key="2">
    <source>
        <dbReference type="Proteomes" id="UP000615755"/>
    </source>
</evidence>
<keyword evidence="2" id="KW-1185">Reference proteome</keyword>
<protein>
    <recommendedName>
        <fullName evidence="3">CBS domain-containing protein</fullName>
    </recommendedName>
</protein>
<dbReference type="RefSeq" id="WP_192508192.1">
    <property type="nucleotide sequence ID" value="NZ_AQGV01000012.1"/>
</dbReference>
<proteinExistence type="predicted"/>
<dbReference type="Gene3D" id="3.10.580.10">
    <property type="entry name" value="CBS-domain"/>
    <property type="match status" value="1"/>
</dbReference>
<sequence>MSVYTSINTQSLSKYDQVGWLLHNDAQLSLDSPAFQAMHCFNLIPVQVIEGGINLNEAALILDKTHIRTSFVIDQQSLIQGMISRARLSSRHILKIATKLRLKRHELTVSQVMITLPQLHSISSHIVTQLQIGDILKTMESAGHEYLLVTDEENGQLCGYFDLINLSKMIKRPLNQAKQANTFSEIVDSLWHHTEI</sequence>